<evidence type="ECO:0000256" key="1">
    <source>
        <dbReference type="SAM" id="Coils"/>
    </source>
</evidence>
<dbReference type="HOGENOM" id="CLU_1065486_0_0_1"/>
<dbReference type="InParanoid" id="G1XSN8"/>
<dbReference type="RefSeq" id="XP_011127500.1">
    <property type="nucleotide sequence ID" value="XM_011129198.1"/>
</dbReference>
<feature type="compositionally biased region" description="Polar residues" evidence="2">
    <location>
        <begin position="1"/>
        <end position="13"/>
    </location>
</feature>
<accession>G1XSN8</accession>
<organism evidence="3 4">
    <name type="scientific">Arthrobotrys oligospora (strain ATCC 24927 / CBS 115.81 / DSM 1491)</name>
    <name type="common">Nematode-trapping fungus</name>
    <name type="synonym">Didymozoophaga oligospora</name>
    <dbReference type="NCBI Taxonomy" id="756982"/>
    <lineage>
        <taxon>Eukaryota</taxon>
        <taxon>Fungi</taxon>
        <taxon>Dikarya</taxon>
        <taxon>Ascomycota</taxon>
        <taxon>Pezizomycotina</taxon>
        <taxon>Orbiliomycetes</taxon>
        <taxon>Orbiliales</taxon>
        <taxon>Orbiliaceae</taxon>
        <taxon>Orbilia</taxon>
        <taxon>Orbilia oligospora</taxon>
    </lineage>
</organism>
<name>G1XSN8_ARTOA</name>
<protein>
    <submittedName>
        <fullName evidence="3">Uncharacterized protein</fullName>
    </submittedName>
</protein>
<feature type="region of interest" description="Disordered" evidence="2">
    <location>
        <begin position="230"/>
        <end position="261"/>
    </location>
</feature>
<dbReference type="AlphaFoldDB" id="G1XSN8"/>
<dbReference type="STRING" id="756982.G1XSN8"/>
<reference evidence="3 4" key="1">
    <citation type="journal article" date="2011" name="PLoS Pathog.">
        <title>Genomic and proteomic analyses of the fungus Arthrobotrys oligospora provide insights into nematode-trap formation.</title>
        <authorList>
            <person name="Yang J."/>
            <person name="Wang L."/>
            <person name="Ji X."/>
            <person name="Feng Y."/>
            <person name="Li X."/>
            <person name="Zou C."/>
            <person name="Xu J."/>
            <person name="Ren Y."/>
            <person name="Mi Q."/>
            <person name="Wu J."/>
            <person name="Liu S."/>
            <person name="Liu Y."/>
            <person name="Huang X."/>
            <person name="Wang H."/>
            <person name="Niu X."/>
            <person name="Li J."/>
            <person name="Liang L."/>
            <person name="Luo Y."/>
            <person name="Ji K."/>
            <person name="Zhou W."/>
            <person name="Yu Z."/>
            <person name="Li G."/>
            <person name="Liu Y."/>
            <person name="Li L."/>
            <person name="Qiao M."/>
            <person name="Feng L."/>
            <person name="Zhang K.-Q."/>
        </authorList>
    </citation>
    <scope>NUCLEOTIDE SEQUENCE [LARGE SCALE GENOMIC DNA]</scope>
    <source>
        <strain evidence="4">ATCC 24927 / CBS 115.81 / DSM 1491</strain>
    </source>
</reference>
<evidence type="ECO:0000256" key="2">
    <source>
        <dbReference type="SAM" id="MobiDB-lite"/>
    </source>
</evidence>
<dbReference type="GeneID" id="22898485"/>
<evidence type="ECO:0000313" key="4">
    <source>
        <dbReference type="Proteomes" id="UP000008784"/>
    </source>
</evidence>
<proteinExistence type="predicted"/>
<comment type="caution">
    <text evidence="3">The sequence shown here is derived from an EMBL/GenBank/DDBJ whole genome shotgun (WGS) entry which is preliminary data.</text>
</comment>
<dbReference type="Proteomes" id="UP000008784">
    <property type="component" value="Unassembled WGS sequence"/>
</dbReference>
<feature type="region of interest" description="Disordered" evidence="2">
    <location>
        <begin position="1"/>
        <end position="25"/>
    </location>
</feature>
<keyword evidence="4" id="KW-1185">Reference proteome</keyword>
<dbReference type="EMBL" id="ADOT01000312">
    <property type="protein sequence ID" value="EGX43836.1"/>
    <property type="molecule type" value="Genomic_DNA"/>
</dbReference>
<feature type="coiled-coil region" evidence="1">
    <location>
        <begin position="26"/>
        <end position="71"/>
    </location>
</feature>
<keyword evidence="1" id="KW-0175">Coiled coil</keyword>
<gene>
    <name evidence="3" type="ORF">AOL_s00211g3</name>
</gene>
<evidence type="ECO:0000313" key="3">
    <source>
        <dbReference type="EMBL" id="EGX43836.1"/>
    </source>
</evidence>
<sequence length="261" mass="30961">MNIDPNNNREGNSTNPKPENPPPKTLEELQMQLEFLQKKYDQDIEETTTKISIMDSERVKIEKERNKLQKQLNSIKPPRISDPTKFNGTPGKLDHFLQQLDTHFQLQTERFPDDKTKILFAGMYLEGTILQTYITYQQHCSKPIEEQEEHVVKVMTNYDAFTKFLKQQCKEDDKDDSNLYYRAREKLKTKLQQYVYIQEKERKDKNLPDMTRIEMQQHTIEIDDINFKTRTNQSSYNNKKKNNNNSNNFGGKKNKKDNNGQ</sequence>